<evidence type="ECO:0000256" key="6">
    <source>
        <dbReference type="ARBA" id="ARBA00022763"/>
    </source>
</evidence>
<dbReference type="InterPro" id="IPR015887">
    <property type="entry name" value="DNA_glyclase_Znf_dom_DNA_BS"/>
</dbReference>
<dbReference type="PROSITE" id="PS51066">
    <property type="entry name" value="ZF_FPG_2"/>
    <property type="match status" value="1"/>
</dbReference>
<dbReference type="NCBIfam" id="NF002211">
    <property type="entry name" value="PRK01103.1"/>
    <property type="match status" value="1"/>
</dbReference>
<dbReference type="Gene3D" id="3.20.190.10">
    <property type="entry name" value="MutM-like, N-terminal"/>
    <property type="match status" value="1"/>
</dbReference>
<dbReference type="InterPro" id="IPR020629">
    <property type="entry name" value="FPG_Glyclase"/>
</dbReference>
<dbReference type="FunFam" id="1.10.8.50:FF:000003">
    <property type="entry name" value="Formamidopyrimidine-DNA glycosylase"/>
    <property type="match status" value="1"/>
</dbReference>
<proteinExistence type="inferred from homology"/>
<keyword evidence="6" id="KW-0227">DNA damage</keyword>
<evidence type="ECO:0000259" key="18">
    <source>
        <dbReference type="PROSITE" id="PS51068"/>
    </source>
</evidence>
<dbReference type="PROSITE" id="PS01242">
    <property type="entry name" value="ZF_FPG_1"/>
    <property type="match status" value="1"/>
</dbReference>
<dbReference type="SUPFAM" id="SSF46946">
    <property type="entry name" value="S13-like H2TH domain"/>
    <property type="match status" value="1"/>
</dbReference>
<keyword evidence="9" id="KW-0862">Zinc</keyword>
<dbReference type="InterPro" id="IPR000214">
    <property type="entry name" value="Znf_DNA_glyclase/AP_lyase"/>
</dbReference>
<dbReference type="InterPro" id="IPR015886">
    <property type="entry name" value="H2TH_FPG"/>
</dbReference>
<comment type="caution">
    <text evidence="19">The sequence shown here is derived from an EMBL/GenBank/DDBJ whole genome shotgun (WGS) entry which is preliminary data.</text>
</comment>
<evidence type="ECO:0000256" key="9">
    <source>
        <dbReference type="ARBA" id="ARBA00022833"/>
    </source>
</evidence>
<feature type="domain" description="FPG-type" evidence="17">
    <location>
        <begin position="252"/>
        <end position="286"/>
    </location>
</feature>
<evidence type="ECO:0000256" key="11">
    <source>
        <dbReference type="ARBA" id="ARBA00023204"/>
    </source>
</evidence>
<dbReference type="Pfam" id="PF06827">
    <property type="entry name" value="zf-FPG_IleRS"/>
    <property type="match status" value="1"/>
</dbReference>
<dbReference type="Pfam" id="PF06831">
    <property type="entry name" value="H2TH"/>
    <property type="match status" value="1"/>
</dbReference>
<dbReference type="GO" id="GO:0140078">
    <property type="term" value="F:class I DNA-(apurinic or apyrimidinic site) endonuclease activity"/>
    <property type="evidence" value="ECO:0007669"/>
    <property type="project" value="UniProtKB-EC"/>
</dbReference>
<feature type="domain" description="Formamidopyrimidine-DNA glycosylase catalytic" evidence="18">
    <location>
        <begin position="2"/>
        <end position="128"/>
    </location>
</feature>
<dbReference type="Pfam" id="PF01149">
    <property type="entry name" value="Fapy_DNA_glyco"/>
    <property type="match status" value="1"/>
</dbReference>
<dbReference type="SMART" id="SM00898">
    <property type="entry name" value="Fapy_DNA_glyco"/>
    <property type="match status" value="1"/>
</dbReference>
<keyword evidence="7 16" id="KW-0863">Zinc-finger</keyword>
<dbReference type="InterPro" id="IPR035937">
    <property type="entry name" value="FPG_N"/>
</dbReference>
<dbReference type="CDD" id="cd08966">
    <property type="entry name" value="EcFpg-like_N"/>
    <property type="match status" value="1"/>
</dbReference>
<evidence type="ECO:0000256" key="3">
    <source>
        <dbReference type="ARBA" id="ARBA00009409"/>
    </source>
</evidence>
<dbReference type="InterPro" id="IPR010979">
    <property type="entry name" value="Ribosomal_uS13-like_H2TH"/>
</dbReference>
<dbReference type="GO" id="GO:0006284">
    <property type="term" value="P:base-excision repair"/>
    <property type="evidence" value="ECO:0007669"/>
    <property type="project" value="InterPro"/>
</dbReference>
<dbReference type="SUPFAM" id="SSF81624">
    <property type="entry name" value="N-terminal domain of MutM-like DNA repair proteins"/>
    <property type="match status" value="1"/>
</dbReference>
<dbReference type="AlphaFoldDB" id="A0A1F5MIP8"/>
<keyword evidence="13" id="KW-0511">Multifunctional enzyme</keyword>
<keyword evidence="8" id="KW-0378">Hydrolase</keyword>
<evidence type="ECO:0000256" key="13">
    <source>
        <dbReference type="ARBA" id="ARBA00023268"/>
    </source>
</evidence>
<comment type="catalytic activity">
    <reaction evidence="15">
        <text>2'-deoxyribonucleotide-(2'-deoxyribose 5'-phosphate)-2'-deoxyribonucleotide-DNA = a 3'-end 2'-deoxyribonucleotide-(2,3-dehydro-2,3-deoxyribose 5'-phosphate)-DNA + a 5'-end 5'-phospho-2'-deoxyribonucleoside-DNA + H(+)</text>
        <dbReference type="Rhea" id="RHEA:66592"/>
        <dbReference type="Rhea" id="RHEA-COMP:13180"/>
        <dbReference type="Rhea" id="RHEA-COMP:16897"/>
        <dbReference type="Rhea" id="RHEA-COMP:17067"/>
        <dbReference type="ChEBI" id="CHEBI:15378"/>
        <dbReference type="ChEBI" id="CHEBI:136412"/>
        <dbReference type="ChEBI" id="CHEBI:157695"/>
        <dbReference type="ChEBI" id="CHEBI:167181"/>
        <dbReference type="EC" id="4.2.99.18"/>
    </reaction>
</comment>
<dbReference type="Proteomes" id="UP000178017">
    <property type="component" value="Unassembled WGS sequence"/>
</dbReference>
<evidence type="ECO:0000256" key="12">
    <source>
        <dbReference type="ARBA" id="ARBA00023239"/>
    </source>
</evidence>
<comment type="cofactor">
    <cofactor evidence="2">
        <name>Zn(2+)</name>
        <dbReference type="ChEBI" id="CHEBI:29105"/>
    </cofactor>
</comment>
<accession>A0A1F5MIP8</accession>
<dbReference type="GO" id="GO:0008270">
    <property type="term" value="F:zinc ion binding"/>
    <property type="evidence" value="ECO:0007669"/>
    <property type="project" value="UniProtKB-KW"/>
</dbReference>
<evidence type="ECO:0000256" key="5">
    <source>
        <dbReference type="ARBA" id="ARBA00022723"/>
    </source>
</evidence>
<keyword evidence="10" id="KW-0238">DNA-binding</keyword>
<evidence type="ECO:0000256" key="14">
    <source>
        <dbReference type="ARBA" id="ARBA00023295"/>
    </source>
</evidence>
<evidence type="ECO:0000256" key="1">
    <source>
        <dbReference type="ARBA" id="ARBA00001668"/>
    </source>
</evidence>
<dbReference type="GO" id="GO:0034039">
    <property type="term" value="F:8-oxo-7,8-dihydroguanine DNA N-glycosylase activity"/>
    <property type="evidence" value="ECO:0007669"/>
    <property type="project" value="TreeGrafter"/>
</dbReference>
<reference evidence="19 20" key="1">
    <citation type="journal article" date="2016" name="Nat. Commun.">
        <title>Thousands of microbial genomes shed light on interconnected biogeochemical processes in an aquifer system.</title>
        <authorList>
            <person name="Anantharaman K."/>
            <person name="Brown C.T."/>
            <person name="Hug L.A."/>
            <person name="Sharon I."/>
            <person name="Castelle C.J."/>
            <person name="Probst A.J."/>
            <person name="Thomas B.C."/>
            <person name="Singh A."/>
            <person name="Wilkins M.J."/>
            <person name="Karaoz U."/>
            <person name="Brodie E.L."/>
            <person name="Williams K.H."/>
            <person name="Hubbard S.S."/>
            <person name="Banfield J.F."/>
        </authorList>
    </citation>
    <scope>NUCLEOTIDE SEQUENCE [LARGE SCALE GENOMIC DNA]</scope>
</reference>
<comment type="catalytic activity">
    <reaction evidence="1">
        <text>Hydrolysis of DNA containing ring-opened 7-methylguanine residues, releasing 2,6-diamino-4-hydroxy-5-(N-methyl)formamidopyrimidine.</text>
        <dbReference type="EC" id="3.2.2.23"/>
    </reaction>
</comment>
<dbReference type="Gene3D" id="1.10.8.50">
    <property type="match status" value="1"/>
</dbReference>
<evidence type="ECO:0000256" key="8">
    <source>
        <dbReference type="ARBA" id="ARBA00022801"/>
    </source>
</evidence>
<gene>
    <name evidence="19" type="ORF">A3B49_02370</name>
</gene>
<name>A0A1F5MIP8_9BACT</name>
<dbReference type="GO" id="GO:0003684">
    <property type="term" value="F:damaged DNA binding"/>
    <property type="evidence" value="ECO:0007669"/>
    <property type="project" value="InterPro"/>
</dbReference>
<evidence type="ECO:0000256" key="16">
    <source>
        <dbReference type="PROSITE-ProRule" id="PRU00391"/>
    </source>
</evidence>
<dbReference type="SUPFAM" id="SSF57716">
    <property type="entry name" value="Glucocorticoid receptor-like (DNA-binding domain)"/>
    <property type="match status" value="1"/>
</dbReference>
<evidence type="ECO:0000256" key="4">
    <source>
        <dbReference type="ARBA" id="ARBA00011245"/>
    </source>
</evidence>
<dbReference type="InterPro" id="IPR012319">
    <property type="entry name" value="FPG_cat"/>
</dbReference>
<comment type="subunit">
    <text evidence="4">Monomer.</text>
</comment>
<dbReference type="PANTHER" id="PTHR22993:SF9">
    <property type="entry name" value="FORMAMIDOPYRIMIDINE-DNA GLYCOSYLASE"/>
    <property type="match status" value="1"/>
</dbReference>
<dbReference type="InterPro" id="IPR010663">
    <property type="entry name" value="Znf_FPG/IleRS"/>
</dbReference>
<evidence type="ECO:0000256" key="15">
    <source>
        <dbReference type="ARBA" id="ARBA00044632"/>
    </source>
</evidence>
<keyword evidence="11" id="KW-0234">DNA repair</keyword>
<keyword evidence="12" id="KW-0456">Lyase</keyword>
<dbReference type="PROSITE" id="PS51068">
    <property type="entry name" value="FPG_CAT"/>
    <property type="match status" value="1"/>
</dbReference>
<dbReference type="EMBL" id="MFDO01000021">
    <property type="protein sequence ID" value="OGE65251.1"/>
    <property type="molecule type" value="Genomic_DNA"/>
</dbReference>
<protein>
    <submittedName>
        <fullName evidence="19">DNA-formamidopyrimidine glycosylase</fullName>
    </submittedName>
</protein>
<organism evidence="19 20">
    <name type="scientific">Candidatus Daviesbacteria bacterium RIFCSPLOWO2_01_FULL_40_24</name>
    <dbReference type="NCBI Taxonomy" id="1797787"/>
    <lineage>
        <taxon>Bacteria</taxon>
        <taxon>Candidatus Daviesiibacteriota</taxon>
    </lineage>
</organism>
<dbReference type="NCBIfam" id="TIGR00577">
    <property type="entry name" value="fpg"/>
    <property type="match status" value="1"/>
</dbReference>
<evidence type="ECO:0000256" key="7">
    <source>
        <dbReference type="ARBA" id="ARBA00022771"/>
    </source>
</evidence>
<comment type="similarity">
    <text evidence="3">Belongs to the FPG family.</text>
</comment>
<sequence length="286" mass="31345">MPELPEVETIKLGLEAKIKGLKIEKIQILTAKSFSGAIASITGAKISTVARRAKLLLIGLDNNKTIIIHLKMTGQLILEASSQQQGARIIGGHPTTNMFSVLPNSTTRAVFNLSDGSKLFFNDQRMFGWIKVVNNDQLPIINQKLGPEPLGEEFSWTLLKTQLLKRKATPVKVVLMDQEIVAGIGNIYASEACFIAGLDPRRKVLTITDGDFQRLHQGVIQSLTESLKQGGSTRSHFKNINGERGNFLEHAFVYGKNGQPCKVCAVDVEKVTLGGRGTYLCSQCQK</sequence>
<evidence type="ECO:0000256" key="10">
    <source>
        <dbReference type="ARBA" id="ARBA00023125"/>
    </source>
</evidence>
<evidence type="ECO:0000256" key="2">
    <source>
        <dbReference type="ARBA" id="ARBA00001947"/>
    </source>
</evidence>
<evidence type="ECO:0000259" key="17">
    <source>
        <dbReference type="PROSITE" id="PS51066"/>
    </source>
</evidence>
<dbReference type="PANTHER" id="PTHR22993">
    <property type="entry name" value="FORMAMIDOPYRIMIDINE-DNA GLYCOSYLASE"/>
    <property type="match status" value="1"/>
</dbReference>
<evidence type="ECO:0000313" key="20">
    <source>
        <dbReference type="Proteomes" id="UP000178017"/>
    </source>
</evidence>
<keyword evidence="14" id="KW-0326">Glycosidase</keyword>
<dbReference type="SMART" id="SM01232">
    <property type="entry name" value="H2TH"/>
    <property type="match status" value="1"/>
</dbReference>
<keyword evidence="5" id="KW-0479">Metal-binding</keyword>
<evidence type="ECO:0000313" key="19">
    <source>
        <dbReference type="EMBL" id="OGE65251.1"/>
    </source>
</evidence>